<dbReference type="EMBL" id="QGGO01000044">
    <property type="protein sequence ID" value="PWK16793.1"/>
    <property type="molecule type" value="Genomic_DNA"/>
</dbReference>
<evidence type="ECO:0008006" key="3">
    <source>
        <dbReference type="Google" id="ProtNLM"/>
    </source>
</evidence>
<dbReference type="Proteomes" id="UP000245489">
    <property type="component" value="Unassembled WGS sequence"/>
</dbReference>
<gene>
    <name evidence="1" type="ORF">LV89_04751</name>
</gene>
<comment type="caution">
    <text evidence="1">The sequence shown here is derived from an EMBL/GenBank/DDBJ whole genome shotgun (WGS) entry which is preliminary data.</text>
</comment>
<dbReference type="AlphaFoldDB" id="A0A316DJH9"/>
<name>A0A316DJH9_9BACT</name>
<evidence type="ECO:0000313" key="1">
    <source>
        <dbReference type="EMBL" id="PWK16793.1"/>
    </source>
</evidence>
<organism evidence="1 2">
    <name type="scientific">Arcicella aurantiaca</name>
    <dbReference type="NCBI Taxonomy" id="591202"/>
    <lineage>
        <taxon>Bacteria</taxon>
        <taxon>Pseudomonadati</taxon>
        <taxon>Bacteroidota</taxon>
        <taxon>Cytophagia</taxon>
        <taxon>Cytophagales</taxon>
        <taxon>Flectobacillaceae</taxon>
        <taxon>Arcicella</taxon>
    </lineage>
</organism>
<proteinExistence type="predicted"/>
<dbReference type="PROSITE" id="PS51257">
    <property type="entry name" value="PROKAR_LIPOPROTEIN"/>
    <property type="match status" value="1"/>
</dbReference>
<keyword evidence="2" id="KW-1185">Reference proteome</keyword>
<dbReference type="RefSeq" id="WP_109745414.1">
    <property type="nucleotide sequence ID" value="NZ_QGGO01000044.1"/>
</dbReference>
<evidence type="ECO:0000313" key="2">
    <source>
        <dbReference type="Proteomes" id="UP000245489"/>
    </source>
</evidence>
<protein>
    <recommendedName>
        <fullName evidence="3">Lipoprotein</fullName>
    </recommendedName>
</protein>
<accession>A0A316DJH9</accession>
<sequence length="130" mass="15121">MKNSLVVFAVFLLLLSCTEKSKREDEKYLGHWKGHDLLSDGTYNYMDITLSDDDEYPYRVIISQHDGKGRGDSEFESRKCKIYDGYLFTQEGNIKGFSFKIMEKENVFKCYCDKYHVVGSLKNRTKNGSN</sequence>
<reference evidence="1 2" key="1">
    <citation type="submission" date="2018-05" db="EMBL/GenBank/DDBJ databases">
        <title>Genomic Encyclopedia of Archaeal and Bacterial Type Strains, Phase II (KMG-II): from individual species to whole genera.</title>
        <authorList>
            <person name="Goeker M."/>
        </authorList>
    </citation>
    <scope>NUCLEOTIDE SEQUENCE [LARGE SCALE GENOMIC DNA]</scope>
    <source>
        <strain evidence="1 2">DSM 22214</strain>
    </source>
</reference>